<evidence type="ECO:0000313" key="2">
    <source>
        <dbReference type="Proteomes" id="UP001500683"/>
    </source>
</evidence>
<sequence length="121" mass="13450">MKVYFADRRLRDRCADDRELRKEYGAEGAKKIRLRLAVLAAAESLDDVMRAPGKCHPLQGDRAGCYAMMLHAGWRLVFQLFTGRDGEESVFRLIAIEDGQEAPGAPGEVAALVTEIVDYHG</sequence>
<dbReference type="InterPro" id="IPR035093">
    <property type="entry name" value="RelE/ParE_toxin_dom_sf"/>
</dbReference>
<organism evidence="1 2">
    <name type="scientific">Actinomadura miaoliensis</name>
    <dbReference type="NCBI Taxonomy" id="430685"/>
    <lineage>
        <taxon>Bacteria</taxon>
        <taxon>Bacillati</taxon>
        <taxon>Actinomycetota</taxon>
        <taxon>Actinomycetes</taxon>
        <taxon>Streptosporangiales</taxon>
        <taxon>Thermomonosporaceae</taxon>
        <taxon>Actinomadura</taxon>
    </lineage>
</organism>
<gene>
    <name evidence="1" type="ORF">GCM10022214_83920</name>
</gene>
<dbReference type="SUPFAM" id="SSF143011">
    <property type="entry name" value="RelE-like"/>
    <property type="match status" value="1"/>
</dbReference>
<name>A0ABP7X4P4_9ACTN</name>
<accession>A0ABP7X4P4</accession>
<dbReference type="Proteomes" id="UP001500683">
    <property type="component" value="Unassembled WGS sequence"/>
</dbReference>
<dbReference type="EMBL" id="BAAAZG010000080">
    <property type="protein sequence ID" value="GAA4104581.1"/>
    <property type="molecule type" value="Genomic_DNA"/>
</dbReference>
<evidence type="ECO:0000313" key="1">
    <source>
        <dbReference type="EMBL" id="GAA4104581.1"/>
    </source>
</evidence>
<protein>
    <recommendedName>
        <fullName evidence="3">Plasmid maintenance system killer protein</fullName>
    </recommendedName>
</protein>
<dbReference type="Gene3D" id="3.30.2310.20">
    <property type="entry name" value="RelE-like"/>
    <property type="match status" value="1"/>
</dbReference>
<reference evidence="2" key="1">
    <citation type="journal article" date="2019" name="Int. J. Syst. Evol. Microbiol.">
        <title>The Global Catalogue of Microorganisms (GCM) 10K type strain sequencing project: providing services to taxonomists for standard genome sequencing and annotation.</title>
        <authorList>
            <consortium name="The Broad Institute Genomics Platform"/>
            <consortium name="The Broad Institute Genome Sequencing Center for Infectious Disease"/>
            <person name="Wu L."/>
            <person name="Ma J."/>
        </authorList>
    </citation>
    <scope>NUCLEOTIDE SEQUENCE [LARGE SCALE GENOMIC DNA]</scope>
    <source>
        <strain evidence="2">JCM 16702</strain>
    </source>
</reference>
<proteinExistence type="predicted"/>
<evidence type="ECO:0008006" key="3">
    <source>
        <dbReference type="Google" id="ProtNLM"/>
    </source>
</evidence>
<dbReference type="RefSeq" id="WP_344958826.1">
    <property type="nucleotide sequence ID" value="NZ_BAAAZG010000080.1"/>
</dbReference>
<comment type="caution">
    <text evidence="1">The sequence shown here is derived from an EMBL/GenBank/DDBJ whole genome shotgun (WGS) entry which is preliminary data.</text>
</comment>
<keyword evidence="2" id="KW-1185">Reference proteome</keyword>